<evidence type="ECO:0000313" key="3">
    <source>
        <dbReference type="EMBL" id="RAI41194.1"/>
    </source>
</evidence>
<dbReference type="SUPFAM" id="SSF53850">
    <property type="entry name" value="Periplasmic binding protein-like II"/>
    <property type="match status" value="1"/>
</dbReference>
<comment type="caution">
    <text evidence="3">The sequence shown here is derived from an EMBL/GenBank/DDBJ whole genome shotgun (WGS) entry which is preliminary data.</text>
</comment>
<feature type="signal peptide" evidence="1">
    <location>
        <begin position="1"/>
        <end position="25"/>
    </location>
</feature>
<feature type="chain" id="PRO_5016331682" evidence="1">
    <location>
        <begin position="26"/>
        <end position="330"/>
    </location>
</feature>
<organism evidence="3 4">
    <name type="scientific">Rhodoplanes elegans</name>
    <dbReference type="NCBI Taxonomy" id="29408"/>
    <lineage>
        <taxon>Bacteria</taxon>
        <taxon>Pseudomonadati</taxon>
        <taxon>Pseudomonadota</taxon>
        <taxon>Alphaproteobacteria</taxon>
        <taxon>Hyphomicrobiales</taxon>
        <taxon>Nitrobacteraceae</taxon>
        <taxon>Rhodoplanes</taxon>
    </lineage>
</organism>
<dbReference type="EMBL" id="NPEU01000023">
    <property type="protein sequence ID" value="RAI41194.1"/>
    <property type="molecule type" value="Genomic_DNA"/>
</dbReference>
<evidence type="ECO:0000313" key="4">
    <source>
        <dbReference type="Proteomes" id="UP000248863"/>
    </source>
</evidence>
<keyword evidence="4" id="KW-1185">Reference proteome</keyword>
<dbReference type="AlphaFoldDB" id="A0A327KTC0"/>
<dbReference type="Pfam" id="PF09084">
    <property type="entry name" value="NMT1"/>
    <property type="match status" value="1"/>
</dbReference>
<sequence length="330" mass="34420">MTGRATRITVLALSLAVLLGTPGRAAEKVTFMIDWLPAGDKAAPYLGVKKGLFAAEGLDVVIQSGRGSSDVVTKLGTGAADIGTGGLAALLQAKAETSVPVKAVYSIYTKQADAIFTTEGSGITSLKDVAGKKIATATFSSSNVAWPLVLRANGIDPASVQLLKVDPGALAPMLAAGQVVATINWVTVAAAFEGPVGEAKKKLAVLPWSNYGYDGYGLSLFVSEKMLKERPAVVKKFVKAYAEATRMAIADPKAAAEALKAMVPEIDVATAEKQFVSSIPLMVNEVSKRDGDGAFDAALLKTSWEWVAKAQNLPLDKLDPETVVDRAAAK</sequence>
<evidence type="ECO:0000259" key="2">
    <source>
        <dbReference type="Pfam" id="PF09084"/>
    </source>
</evidence>
<name>A0A327KTC0_9BRAD</name>
<dbReference type="Gene3D" id="3.40.190.10">
    <property type="entry name" value="Periplasmic binding protein-like II"/>
    <property type="match status" value="2"/>
</dbReference>
<dbReference type="GO" id="GO:0009228">
    <property type="term" value="P:thiamine biosynthetic process"/>
    <property type="evidence" value="ECO:0007669"/>
    <property type="project" value="InterPro"/>
</dbReference>
<dbReference type="InterPro" id="IPR015168">
    <property type="entry name" value="SsuA/THI5"/>
</dbReference>
<gene>
    <name evidence="3" type="ORF">CH338_03975</name>
</gene>
<keyword evidence="1" id="KW-0732">Signal</keyword>
<dbReference type="PANTHER" id="PTHR31528:SF15">
    <property type="entry name" value="RIBOFLAVIN-BINDING PROTEIN RIBY"/>
    <property type="match status" value="1"/>
</dbReference>
<accession>A0A327KTC0</accession>
<dbReference type="RefSeq" id="WP_111355713.1">
    <property type="nucleotide sequence ID" value="NZ_NHSK01000164.1"/>
</dbReference>
<dbReference type="OrthoDB" id="5372616at2"/>
<feature type="domain" description="SsuA/THI5-like" evidence="2">
    <location>
        <begin position="43"/>
        <end position="255"/>
    </location>
</feature>
<proteinExistence type="predicted"/>
<evidence type="ECO:0000256" key="1">
    <source>
        <dbReference type="SAM" id="SignalP"/>
    </source>
</evidence>
<protein>
    <submittedName>
        <fullName evidence="3">Sulfonate/nitrate transporter</fullName>
    </submittedName>
</protein>
<dbReference type="InterPro" id="IPR027939">
    <property type="entry name" value="NMT1/THI5"/>
</dbReference>
<reference evidence="3 4" key="1">
    <citation type="submission" date="2017-07" db="EMBL/GenBank/DDBJ databases">
        <title>Draft Genome Sequences of Select Purple Nonsulfur Bacteria.</title>
        <authorList>
            <person name="Lasarre B."/>
            <person name="Mckinlay J.B."/>
        </authorList>
    </citation>
    <scope>NUCLEOTIDE SEQUENCE [LARGE SCALE GENOMIC DNA]</scope>
    <source>
        <strain evidence="3 4">DSM 11907</strain>
    </source>
</reference>
<dbReference type="Proteomes" id="UP000248863">
    <property type="component" value="Unassembled WGS sequence"/>
</dbReference>
<dbReference type="PANTHER" id="PTHR31528">
    <property type="entry name" value="4-AMINO-5-HYDROXYMETHYL-2-METHYLPYRIMIDINE PHOSPHATE SYNTHASE THI11-RELATED"/>
    <property type="match status" value="1"/>
</dbReference>